<dbReference type="InterPro" id="IPR043128">
    <property type="entry name" value="Rev_trsase/Diguanyl_cyclase"/>
</dbReference>
<dbReference type="InterPro" id="IPR029016">
    <property type="entry name" value="GAF-like_dom_sf"/>
</dbReference>
<dbReference type="SMART" id="SM00086">
    <property type="entry name" value="PAC"/>
    <property type="match status" value="2"/>
</dbReference>
<dbReference type="CDD" id="cd01948">
    <property type="entry name" value="EAL"/>
    <property type="match status" value="1"/>
</dbReference>
<dbReference type="SUPFAM" id="SSF55781">
    <property type="entry name" value="GAF domain-like"/>
    <property type="match status" value="1"/>
</dbReference>
<feature type="domain" description="GGDEF" evidence="4">
    <location>
        <begin position="601"/>
        <end position="734"/>
    </location>
</feature>
<dbReference type="PROSITE" id="PS50113">
    <property type="entry name" value="PAC"/>
    <property type="match status" value="2"/>
</dbReference>
<dbReference type="OrthoDB" id="9813903at2"/>
<name>F5RD43_METUF</name>
<proteinExistence type="predicted"/>
<dbReference type="PROSITE" id="PS50112">
    <property type="entry name" value="PAS"/>
    <property type="match status" value="2"/>
</dbReference>
<dbReference type="PANTHER" id="PTHR44757">
    <property type="entry name" value="DIGUANYLATE CYCLASE DGCP"/>
    <property type="match status" value="1"/>
</dbReference>
<dbReference type="Pfam" id="PF13188">
    <property type="entry name" value="PAS_8"/>
    <property type="match status" value="1"/>
</dbReference>
<feature type="domain" description="PAS" evidence="1">
    <location>
        <begin position="466"/>
        <end position="497"/>
    </location>
</feature>
<evidence type="ECO:0000259" key="1">
    <source>
        <dbReference type="PROSITE" id="PS50112"/>
    </source>
</evidence>
<feature type="domain" description="PAS" evidence="1">
    <location>
        <begin position="314"/>
        <end position="386"/>
    </location>
</feature>
<dbReference type="InterPro" id="IPR003018">
    <property type="entry name" value="GAF"/>
</dbReference>
<dbReference type="Pfam" id="PF00563">
    <property type="entry name" value="EAL"/>
    <property type="match status" value="1"/>
</dbReference>
<dbReference type="FunFam" id="3.30.70.270:FF:000001">
    <property type="entry name" value="Diguanylate cyclase domain protein"/>
    <property type="match status" value="1"/>
</dbReference>
<dbReference type="SMART" id="SM00065">
    <property type="entry name" value="GAF"/>
    <property type="match status" value="1"/>
</dbReference>
<organism evidence="5 6">
    <name type="scientific">Methyloversatilis universalis (strain ATCC BAA-1314 / DSM 25237 / JCM 13912 / CCUG 52030 / FAM5)</name>
    <dbReference type="NCBI Taxonomy" id="1000565"/>
    <lineage>
        <taxon>Bacteria</taxon>
        <taxon>Pseudomonadati</taxon>
        <taxon>Pseudomonadota</taxon>
        <taxon>Betaproteobacteria</taxon>
        <taxon>Nitrosomonadales</taxon>
        <taxon>Sterolibacteriaceae</taxon>
        <taxon>Methyloversatilis</taxon>
    </lineage>
</organism>
<dbReference type="InterPro" id="IPR001633">
    <property type="entry name" value="EAL_dom"/>
</dbReference>
<dbReference type="AlphaFoldDB" id="F5RD43"/>
<dbReference type="InterPro" id="IPR000700">
    <property type="entry name" value="PAS-assoc_C"/>
</dbReference>
<dbReference type="Pfam" id="PF13426">
    <property type="entry name" value="PAS_9"/>
    <property type="match status" value="1"/>
</dbReference>
<dbReference type="Gene3D" id="3.20.20.450">
    <property type="entry name" value="EAL domain"/>
    <property type="match status" value="1"/>
</dbReference>
<dbReference type="NCBIfam" id="TIGR00254">
    <property type="entry name" value="GGDEF"/>
    <property type="match status" value="1"/>
</dbReference>
<feature type="domain" description="EAL" evidence="3">
    <location>
        <begin position="743"/>
        <end position="998"/>
    </location>
</feature>
<dbReference type="SMART" id="SM00267">
    <property type="entry name" value="GGDEF"/>
    <property type="match status" value="1"/>
</dbReference>
<dbReference type="InterPro" id="IPR013655">
    <property type="entry name" value="PAS_fold_3"/>
</dbReference>
<feature type="domain" description="PAC" evidence="2">
    <location>
        <begin position="390"/>
        <end position="443"/>
    </location>
</feature>
<dbReference type="SMART" id="SM00091">
    <property type="entry name" value="PAS"/>
    <property type="match status" value="3"/>
</dbReference>
<evidence type="ECO:0000259" key="4">
    <source>
        <dbReference type="PROSITE" id="PS50887"/>
    </source>
</evidence>
<dbReference type="InterPro" id="IPR000160">
    <property type="entry name" value="GGDEF_dom"/>
</dbReference>
<accession>F5RD43</accession>
<evidence type="ECO:0000313" key="5">
    <source>
        <dbReference type="EMBL" id="EGK71514.1"/>
    </source>
</evidence>
<dbReference type="SMART" id="SM00052">
    <property type="entry name" value="EAL"/>
    <property type="match status" value="1"/>
</dbReference>
<sequence length="998" mass="113015">MNTPDPDGCGRLPPEDTRTEARRLEALHLYRILDTVRETHYDRITALAASMLDMPVALISLVDRDRIWFKSAHGLEVGEIPRCEGFCGSAIRQDGVYEVPDTLDHPVTRHDPLVTGAPGIRYYAGVPLQVEGGHAVGVLCVLDFRPRRLDEEGRARLIALAELARDQIEFRHALSRLRTLADADRRFRVLFEKIADPMLLLDVESGVFTDWNPAALRMLNYPDRAQVIALRPADISPECQPDGRPSADKAIEMMAIARREGSHRFEWVIRSPYSAERSIEVLLTAVVLDGRDVFITTWRDLSAHKQAEAELAESRVRLKFALEGTGDGVWDWDVVHSTVFFSPRWKGMLGYAEDEIGNGLDEWSSRVHPDDIGQVMADVQAHLEGHTEQYVNEHRVRHRNGDYLWILDRGKVVARDADGLPLRMVGTHTDVTERRRVMNDLAQSELAQRALLDAMADGVFVAQDFRFVFANTALPRILGYSRDEFIGLHFTDVVHPDFLELWCERFRLRISAGPEPLRRYEVQFMHKNGQRPVWIELIASRFVHEGDPAVLGIVRDISEKKINEQMIWRQANYDALTGLPNRHMLIHRLDQEMKLCQRHSWSLALLFIDLDRFKEVNDTLGHALGDRLLKQAAQRISGCLRETDVVARFGGDEFTVLLGAIEQPEVIEAIAAKILDRLHQPFQLDQHMAYVSASIGITLYPGESDSVDDLMMHADQAMYEAKRAGRNRVSYFTRSLQDDAERRMRLVADMHAAIEQAQFSLVYQPIVHIASGKVRKAEALIRWQHPERGHVSPADFIPIAEETGLILPIGDWVMRTGIKFARDLQARLGETVQISLNKSPVHLRNRKPGYPSVVELLAEYGVSGSLIAVEMTEGMLIEADEQTLQRLYALRDAGVQVSLDDFGTGYSSLSYLKKFDIDYLKIDQSFVRGLSAHSSERALCEAMIVMAHKLGIEVVAEGVETHEQLALLREAGCDYAQGYLFSRPLPAEHFEVWLRENG</sequence>
<dbReference type="CDD" id="cd00130">
    <property type="entry name" value="PAS"/>
    <property type="match status" value="2"/>
</dbReference>
<dbReference type="NCBIfam" id="TIGR00229">
    <property type="entry name" value="sensory_box"/>
    <property type="match status" value="3"/>
</dbReference>
<dbReference type="Gene3D" id="3.30.450.20">
    <property type="entry name" value="PAS domain"/>
    <property type="match status" value="3"/>
</dbReference>
<dbReference type="InterPro" id="IPR000014">
    <property type="entry name" value="PAS"/>
</dbReference>
<dbReference type="RefSeq" id="WP_008061615.1">
    <property type="nucleotide sequence ID" value="NZ_AFHG01000050.1"/>
</dbReference>
<feature type="domain" description="PAC" evidence="2">
    <location>
        <begin position="518"/>
        <end position="569"/>
    </location>
</feature>
<dbReference type="STRING" id="1000565.METUNv1_02202"/>
<dbReference type="InterPro" id="IPR035965">
    <property type="entry name" value="PAS-like_dom_sf"/>
</dbReference>
<dbReference type="CDD" id="cd01949">
    <property type="entry name" value="GGDEF"/>
    <property type="match status" value="1"/>
</dbReference>
<comment type="caution">
    <text evidence="5">The sequence shown here is derived from an EMBL/GenBank/DDBJ whole genome shotgun (WGS) entry which is preliminary data.</text>
</comment>
<gene>
    <name evidence="5" type="ORF">METUNv1_02202</name>
</gene>
<dbReference type="Pfam" id="PF01590">
    <property type="entry name" value="GAF"/>
    <property type="match status" value="1"/>
</dbReference>
<dbReference type="PROSITE" id="PS50883">
    <property type="entry name" value="EAL"/>
    <property type="match status" value="1"/>
</dbReference>
<evidence type="ECO:0008006" key="7">
    <source>
        <dbReference type="Google" id="ProtNLM"/>
    </source>
</evidence>
<evidence type="ECO:0000313" key="6">
    <source>
        <dbReference type="Proteomes" id="UP000005019"/>
    </source>
</evidence>
<dbReference type="SUPFAM" id="SSF141868">
    <property type="entry name" value="EAL domain-like"/>
    <property type="match status" value="1"/>
</dbReference>
<dbReference type="Proteomes" id="UP000005019">
    <property type="component" value="Unassembled WGS sequence"/>
</dbReference>
<dbReference type="SUPFAM" id="SSF55785">
    <property type="entry name" value="PYP-like sensor domain (PAS domain)"/>
    <property type="match status" value="3"/>
</dbReference>
<reference evidence="5 6" key="1">
    <citation type="journal article" date="2011" name="J. Bacteriol.">
        <title>Genome sequence of Methyloversatilis universalis FAM5T, a methylotrophic representative of the order Rhodocyclales.</title>
        <authorList>
            <person name="Kittichotirat W."/>
            <person name="Good N.M."/>
            <person name="Hall R."/>
            <person name="Bringel F."/>
            <person name="Lajus A."/>
            <person name="Medigue C."/>
            <person name="Smalley N.E."/>
            <person name="Beck D."/>
            <person name="Bumgarner R."/>
            <person name="Vuilleumier S."/>
            <person name="Kalyuzhnaya M.G."/>
        </authorList>
    </citation>
    <scope>NUCLEOTIDE SEQUENCE [LARGE SCALE GENOMIC DNA]</scope>
    <source>
        <strain evidence="6">ATCC BAA-1314 / JCM 13912 / FAM5</strain>
    </source>
</reference>
<dbReference type="InterPro" id="IPR052155">
    <property type="entry name" value="Biofilm_reg_signaling"/>
</dbReference>
<dbReference type="PANTHER" id="PTHR44757:SF2">
    <property type="entry name" value="BIOFILM ARCHITECTURE MAINTENANCE PROTEIN MBAA"/>
    <property type="match status" value="1"/>
</dbReference>
<dbReference type="Pfam" id="PF08447">
    <property type="entry name" value="PAS_3"/>
    <property type="match status" value="1"/>
</dbReference>
<keyword evidence="6" id="KW-1185">Reference proteome</keyword>
<dbReference type="InterPro" id="IPR029787">
    <property type="entry name" value="Nucleotide_cyclase"/>
</dbReference>
<dbReference type="eggNOG" id="COG5001">
    <property type="taxonomic scope" value="Bacteria"/>
</dbReference>
<protein>
    <recommendedName>
        <fullName evidence="7">Diguanylate cyclase/phosphodiesterase with PAS/PAC and GAF sensor</fullName>
    </recommendedName>
</protein>
<evidence type="ECO:0000259" key="3">
    <source>
        <dbReference type="PROSITE" id="PS50883"/>
    </source>
</evidence>
<dbReference type="Pfam" id="PF00990">
    <property type="entry name" value="GGDEF"/>
    <property type="match status" value="1"/>
</dbReference>
<dbReference type="Gene3D" id="3.30.450.40">
    <property type="match status" value="1"/>
</dbReference>
<dbReference type="SUPFAM" id="SSF55073">
    <property type="entry name" value="Nucleotide cyclase"/>
    <property type="match status" value="1"/>
</dbReference>
<dbReference type="EMBL" id="AFHG01000050">
    <property type="protein sequence ID" value="EGK71514.1"/>
    <property type="molecule type" value="Genomic_DNA"/>
</dbReference>
<dbReference type="InterPro" id="IPR035919">
    <property type="entry name" value="EAL_sf"/>
</dbReference>
<dbReference type="Gene3D" id="3.30.70.270">
    <property type="match status" value="1"/>
</dbReference>
<dbReference type="GO" id="GO:0003824">
    <property type="term" value="F:catalytic activity"/>
    <property type="evidence" value="ECO:0007669"/>
    <property type="project" value="UniProtKB-ARBA"/>
</dbReference>
<dbReference type="InterPro" id="IPR001610">
    <property type="entry name" value="PAC"/>
</dbReference>
<dbReference type="PROSITE" id="PS50887">
    <property type="entry name" value="GGDEF"/>
    <property type="match status" value="1"/>
</dbReference>
<evidence type="ECO:0000259" key="2">
    <source>
        <dbReference type="PROSITE" id="PS50113"/>
    </source>
</evidence>